<evidence type="ECO:0000256" key="3">
    <source>
        <dbReference type="ARBA" id="ARBA00022722"/>
    </source>
</evidence>
<dbReference type="CDD" id="cd18732">
    <property type="entry name" value="PIN_MtVapC4-C5_like"/>
    <property type="match status" value="1"/>
</dbReference>
<evidence type="ECO:0000256" key="4">
    <source>
        <dbReference type="ARBA" id="ARBA00022723"/>
    </source>
</evidence>
<keyword evidence="6 8" id="KW-0460">Magnesium</keyword>
<dbReference type="EMBL" id="QMEY01000024">
    <property type="protein sequence ID" value="RBQ15316.1"/>
    <property type="molecule type" value="Genomic_DNA"/>
</dbReference>
<evidence type="ECO:0000256" key="8">
    <source>
        <dbReference type="HAMAP-Rule" id="MF_00265"/>
    </source>
</evidence>
<evidence type="ECO:0000256" key="5">
    <source>
        <dbReference type="ARBA" id="ARBA00022801"/>
    </source>
</evidence>
<proteinExistence type="inferred from homology"/>
<dbReference type="InterPro" id="IPR050556">
    <property type="entry name" value="Type_II_TA_system_RNase"/>
</dbReference>
<protein>
    <recommendedName>
        <fullName evidence="8">Ribonuclease VapC</fullName>
        <shortName evidence="8">RNase VapC</shortName>
        <ecNumber evidence="8">3.1.-.-</ecNumber>
    </recommendedName>
    <alternativeName>
        <fullName evidence="8">Toxin VapC</fullName>
    </alternativeName>
</protein>
<evidence type="ECO:0000313" key="11">
    <source>
        <dbReference type="Proteomes" id="UP000253303"/>
    </source>
</evidence>
<evidence type="ECO:0000313" key="10">
    <source>
        <dbReference type="EMBL" id="RBQ15316.1"/>
    </source>
</evidence>
<dbReference type="Pfam" id="PF01850">
    <property type="entry name" value="PIN"/>
    <property type="match status" value="1"/>
</dbReference>
<dbReference type="OrthoDB" id="3257696at2"/>
<evidence type="ECO:0000256" key="6">
    <source>
        <dbReference type="ARBA" id="ARBA00022842"/>
    </source>
</evidence>
<evidence type="ECO:0000256" key="2">
    <source>
        <dbReference type="ARBA" id="ARBA00022649"/>
    </source>
</evidence>
<keyword evidence="2 8" id="KW-1277">Toxin-antitoxin system</keyword>
<dbReference type="PANTHER" id="PTHR33653">
    <property type="entry name" value="RIBONUCLEASE VAPC2"/>
    <property type="match status" value="1"/>
</dbReference>
<dbReference type="AlphaFoldDB" id="A0A366LN32"/>
<keyword evidence="5 8" id="KW-0378">Hydrolase</keyword>
<organism evidence="10 11">
    <name type="scientific">Spongiactinospora rosea</name>
    <dbReference type="NCBI Taxonomy" id="2248750"/>
    <lineage>
        <taxon>Bacteria</taxon>
        <taxon>Bacillati</taxon>
        <taxon>Actinomycetota</taxon>
        <taxon>Actinomycetes</taxon>
        <taxon>Streptosporangiales</taxon>
        <taxon>Streptosporangiaceae</taxon>
        <taxon>Spongiactinospora</taxon>
    </lineage>
</organism>
<reference evidence="10 11" key="1">
    <citation type="submission" date="2018-06" db="EMBL/GenBank/DDBJ databases">
        <title>Sphaerisporangium craniellae sp. nov., isolated from a marine sponge in the South China Sea.</title>
        <authorList>
            <person name="Li L."/>
        </authorList>
    </citation>
    <scope>NUCLEOTIDE SEQUENCE [LARGE SCALE GENOMIC DNA]</scope>
    <source>
        <strain evidence="10 11">LHW63015</strain>
    </source>
</reference>
<comment type="caution">
    <text evidence="10">The sequence shown here is derived from an EMBL/GenBank/DDBJ whole genome shotgun (WGS) entry which is preliminary data.</text>
</comment>
<keyword evidence="11" id="KW-1185">Reference proteome</keyword>
<dbReference type="InterPro" id="IPR029060">
    <property type="entry name" value="PIN-like_dom_sf"/>
</dbReference>
<evidence type="ECO:0000256" key="1">
    <source>
        <dbReference type="ARBA" id="ARBA00001946"/>
    </source>
</evidence>
<sequence>MSDPHNLLLDTSAIIDLERLDEQHIAGSLGCRPGDLRPAISSISMAELAAGPHAAKTADARAVRQAVLQWAESTFDPIPFDTDAARAYGIIYALVLDLGRQPRKRLADLLIASIAAANALPLVTRNPDDFAGLESQIQVIAA</sequence>
<dbReference type="InterPro" id="IPR022907">
    <property type="entry name" value="VapC_family"/>
</dbReference>
<keyword evidence="3 8" id="KW-0540">Nuclease</keyword>
<dbReference type="SUPFAM" id="SSF88723">
    <property type="entry name" value="PIN domain-like"/>
    <property type="match status" value="1"/>
</dbReference>
<dbReference type="GO" id="GO:0000287">
    <property type="term" value="F:magnesium ion binding"/>
    <property type="evidence" value="ECO:0007669"/>
    <property type="project" value="UniProtKB-UniRule"/>
</dbReference>
<name>A0A366LN32_9ACTN</name>
<keyword evidence="4 8" id="KW-0479">Metal-binding</keyword>
<evidence type="ECO:0000259" key="9">
    <source>
        <dbReference type="Pfam" id="PF01850"/>
    </source>
</evidence>
<gene>
    <name evidence="8" type="primary">vapC</name>
    <name evidence="10" type="ORF">DP939_36350</name>
</gene>
<dbReference type="EC" id="3.1.-.-" evidence="8"/>
<dbReference type="PANTHER" id="PTHR33653:SF1">
    <property type="entry name" value="RIBONUCLEASE VAPC2"/>
    <property type="match status" value="1"/>
</dbReference>
<dbReference type="InterPro" id="IPR002716">
    <property type="entry name" value="PIN_dom"/>
</dbReference>
<feature type="binding site" evidence="8">
    <location>
        <position position="10"/>
    </location>
    <ligand>
        <name>Mg(2+)</name>
        <dbReference type="ChEBI" id="CHEBI:18420"/>
    </ligand>
</feature>
<comment type="cofactor">
    <cofactor evidence="1 8">
        <name>Mg(2+)</name>
        <dbReference type="ChEBI" id="CHEBI:18420"/>
    </cofactor>
</comment>
<dbReference type="Gene3D" id="3.40.50.1010">
    <property type="entry name" value="5'-nuclease"/>
    <property type="match status" value="1"/>
</dbReference>
<comment type="similarity">
    <text evidence="7 8">Belongs to the PINc/VapC protein family.</text>
</comment>
<comment type="function">
    <text evidence="8">Toxic component of a toxin-antitoxin (TA) system. An RNase.</text>
</comment>
<dbReference type="GO" id="GO:0016787">
    <property type="term" value="F:hydrolase activity"/>
    <property type="evidence" value="ECO:0007669"/>
    <property type="project" value="UniProtKB-KW"/>
</dbReference>
<dbReference type="Proteomes" id="UP000253303">
    <property type="component" value="Unassembled WGS sequence"/>
</dbReference>
<accession>A0A366LN32</accession>
<feature type="domain" description="PIN" evidence="9">
    <location>
        <begin position="8"/>
        <end position="130"/>
    </location>
</feature>
<feature type="binding site" evidence="8">
    <location>
        <position position="108"/>
    </location>
    <ligand>
        <name>Mg(2+)</name>
        <dbReference type="ChEBI" id="CHEBI:18420"/>
    </ligand>
</feature>
<dbReference type="HAMAP" id="MF_00265">
    <property type="entry name" value="VapC_Nob1"/>
    <property type="match status" value="1"/>
</dbReference>
<dbReference type="GO" id="GO:0090729">
    <property type="term" value="F:toxin activity"/>
    <property type="evidence" value="ECO:0007669"/>
    <property type="project" value="UniProtKB-KW"/>
</dbReference>
<dbReference type="RefSeq" id="WP_113985365.1">
    <property type="nucleotide sequence ID" value="NZ_QMEY01000024.1"/>
</dbReference>
<dbReference type="GO" id="GO:0004540">
    <property type="term" value="F:RNA nuclease activity"/>
    <property type="evidence" value="ECO:0007669"/>
    <property type="project" value="InterPro"/>
</dbReference>
<evidence type="ECO:0000256" key="7">
    <source>
        <dbReference type="ARBA" id="ARBA00038093"/>
    </source>
</evidence>
<keyword evidence="8" id="KW-0800">Toxin</keyword>